<dbReference type="PANTHER" id="PTHR30529">
    <property type="entry name" value="CYTOCHROME B561"/>
    <property type="match status" value="1"/>
</dbReference>
<evidence type="ECO:0000256" key="12">
    <source>
        <dbReference type="ARBA" id="ARBA00037975"/>
    </source>
</evidence>
<keyword evidence="9" id="KW-1133">Transmembrane helix</keyword>
<evidence type="ECO:0000256" key="2">
    <source>
        <dbReference type="ARBA" id="ARBA00004651"/>
    </source>
</evidence>
<dbReference type="InterPro" id="IPR011577">
    <property type="entry name" value="Cyt_b561_bac/Ni-Hgenase"/>
</dbReference>
<dbReference type="GO" id="GO:0020037">
    <property type="term" value="F:heme binding"/>
    <property type="evidence" value="ECO:0007669"/>
    <property type="project" value="TreeGrafter"/>
</dbReference>
<evidence type="ECO:0000256" key="10">
    <source>
        <dbReference type="ARBA" id="ARBA00023004"/>
    </source>
</evidence>
<accession>A0A2Z6EYE4</accession>
<dbReference type="GO" id="GO:0046872">
    <property type="term" value="F:metal ion binding"/>
    <property type="evidence" value="ECO:0007669"/>
    <property type="project" value="UniProtKB-KW"/>
</dbReference>
<keyword evidence="5" id="KW-0349">Heme</keyword>
<evidence type="ECO:0000313" key="13">
    <source>
        <dbReference type="EMBL" id="BBE10145.1"/>
    </source>
</evidence>
<dbReference type="KEGG" id="mcys:MCB1EB_1984"/>
<reference evidence="13 14" key="1">
    <citation type="journal article" date="2018" name="Microbes Environ.">
        <title>Comparative Genomic Insights into Endofungal Lifestyles of Two Bacterial Endosymbionts, Mycoavidus cysteinexigens and Burkholderia rhizoxinica.</title>
        <authorList>
            <person name="Sharmin D."/>
            <person name="Guo Y."/>
            <person name="Nishizawa T."/>
            <person name="Ohshima S."/>
            <person name="Sato Y."/>
            <person name="Takashima Y."/>
            <person name="Narisawa K."/>
            <person name="Ohta H."/>
        </authorList>
    </citation>
    <scope>NUCLEOTIDE SEQUENCE [LARGE SCALE GENOMIC DNA]</scope>
    <source>
        <strain evidence="13 14">B1-EB</strain>
    </source>
</reference>
<dbReference type="Proteomes" id="UP000282597">
    <property type="component" value="Chromosome"/>
</dbReference>
<evidence type="ECO:0000256" key="3">
    <source>
        <dbReference type="ARBA" id="ARBA00022448"/>
    </source>
</evidence>
<dbReference type="GO" id="GO:0022904">
    <property type="term" value="P:respiratory electron transport chain"/>
    <property type="evidence" value="ECO:0007669"/>
    <property type="project" value="InterPro"/>
</dbReference>
<evidence type="ECO:0000313" key="14">
    <source>
        <dbReference type="Proteomes" id="UP000282597"/>
    </source>
</evidence>
<proteinExistence type="inferred from homology"/>
<comment type="cofactor">
    <cofactor evidence="1">
        <name>heme b</name>
        <dbReference type="ChEBI" id="CHEBI:60344"/>
    </cofactor>
</comment>
<keyword evidence="10" id="KW-0408">Iron</keyword>
<evidence type="ECO:0000256" key="11">
    <source>
        <dbReference type="ARBA" id="ARBA00023136"/>
    </source>
</evidence>
<dbReference type="InterPro" id="IPR052168">
    <property type="entry name" value="Cytochrome_b561_oxidase"/>
</dbReference>
<keyword evidence="8" id="KW-0249">Electron transport</keyword>
<dbReference type="GO" id="GO:0009055">
    <property type="term" value="F:electron transfer activity"/>
    <property type="evidence" value="ECO:0007669"/>
    <property type="project" value="InterPro"/>
</dbReference>
<dbReference type="SUPFAM" id="SSF81342">
    <property type="entry name" value="Transmembrane di-heme cytochromes"/>
    <property type="match status" value="1"/>
</dbReference>
<dbReference type="GO" id="GO:0005886">
    <property type="term" value="C:plasma membrane"/>
    <property type="evidence" value="ECO:0007669"/>
    <property type="project" value="UniProtKB-SubCell"/>
</dbReference>
<comment type="similarity">
    <text evidence="12">Belongs to the cytochrome b561 family.</text>
</comment>
<keyword evidence="7" id="KW-0479">Metal-binding</keyword>
<dbReference type="Gene3D" id="1.20.950.20">
    <property type="entry name" value="Transmembrane di-heme cytochromes, Chain C"/>
    <property type="match status" value="1"/>
</dbReference>
<evidence type="ECO:0000256" key="7">
    <source>
        <dbReference type="ARBA" id="ARBA00022723"/>
    </source>
</evidence>
<evidence type="ECO:0000256" key="1">
    <source>
        <dbReference type="ARBA" id="ARBA00001970"/>
    </source>
</evidence>
<comment type="subcellular location">
    <subcellularLocation>
        <location evidence="2">Cell membrane</location>
        <topology evidence="2">Multi-pass membrane protein</topology>
    </subcellularLocation>
</comment>
<keyword evidence="11" id="KW-0472">Membrane</keyword>
<evidence type="ECO:0000256" key="5">
    <source>
        <dbReference type="ARBA" id="ARBA00022617"/>
    </source>
</evidence>
<keyword evidence="14" id="KW-1185">Reference proteome</keyword>
<evidence type="ECO:0000256" key="8">
    <source>
        <dbReference type="ARBA" id="ARBA00022982"/>
    </source>
</evidence>
<dbReference type="InterPro" id="IPR016174">
    <property type="entry name" value="Di-haem_cyt_TM"/>
</dbReference>
<evidence type="ECO:0000256" key="4">
    <source>
        <dbReference type="ARBA" id="ARBA00022475"/>
    </source>
</evidence>
<keyword evidence="6" id="KW-0812">Transmembrane</keyword>
<protein>
    <submittedName>
        <fullName evidence="13">Cytochrome B561</fullName>
    </submittedName>
</protein>
<sequence length="188" mass="21144">MTQTPALTTSSKYTSPAIALHWLIALLIICTFGLGWVMTDLPAGTPNKMQYYAWHKWLGVTVFMFAVLRVLWRATHRPPALPSQLPIWQRWAAHLVHFLLYLVMFAVPLSGYLLSSSAGAPVVYLGLVQLPALIDPAPALKPIFRTAHVYLNYALATLVLLHFLAALKHRFIDRNGVLARMLPWCKCK</sequence>
<dbReference type="PANTHER" id="PTHR30529:SF1">
    <property type="entry name" value="CYTOCHROME B561 HOMOLOG 2"/>
    <property type="match status" value="1"/>
</dbReference>
<dbReference type="RefSeq" id="WP_045364609.1">
    <property type="nucleotide sequence ID" value="NZ_AP018150.1"/>
</dbReference>
<dbReference type="EMBL" id="AP018150">
    <property type="protein sequence ID" value="BBE10145.1"/>
    <property type="molecule type" value="Genomic_DNA"/>
</dbReference>
<organism evidence="13 14">
    <name type="scientific">Mycoavidus cysteinexigens</name>
    <dbReference type="NCBI Taxonomy" id="1553431"/>
    <lineage>
        <taxon>Bacteria</taxon>
        <taxon>Pseudomonadati</taxon>
        <taxon>Pseudomonadota</taxon>
        <taxon>Betaproteobacteria</taxon>
        <taxon>Burkholderiales</taxon>
        <taxon>Burkholderiaceae</taxon>
        <taxon>Mycoavidus</taxon>
    </lineage>
</organism>
<dbReference type="AlphaFoldDB" id="A0A2Z6EYE4"/>
<keyword evidence="4" id="KW-1003">Cell membrane</keyword>
<evidence type="ECO:0000256" key="9">
    <source>
        <dbReference type="ARBA" id="ARBA00022989"/>
    </source>
</evidence>
<evidence type="ECO:0000256" key="6">
    <source>
        <dbReference type="ARBA" id="ARBA00022692"/>
    </source>
</evidence>
<keyword evidence="3" id="KW-0813">Transport</keyword>
<dbReference type="Pfam" id="PF01292">
    <property type="entry name" value="Ni_hydr_CYTB"/>
    <property type="match status" value="1"/>
</dbReference>
<name>A0A2Z6EYE4_9BURK</name>
<gene>
    <name evidence="13" type="ORF">MCB1EB_1984</name>
</gene>